<feature type="signal peptide" evidence="1">
    <location>
        <begin position="1"/>
        <end position="20"/>
    </location>
</feature>
<proteinExistence type="predicted"/>
<dbReference type="EMBL" id="FNYY01000002">
    <property type="protein sequence ID" value="SEI82479.1"/>
    <property type="molecule type" value="Genomic_DNA"/>
</dbReference>
<keyword evidence="1" id="KW-0732">Signal</keyword>
<sequence length="260" mass="28365">MRHAAFAVALGACLPLSAAAEPLFFSSVTSNDIDYILTDDPDALACLVDRGDGRREMPDKRGGPLMAEGVHLFDARYLDGAMVPIWAHPRLGDRDAALATVTPLAHAIGKLPGFMRAKLDHVVLLDGDESAFAEDRGRFFVVYAENLARRIASHDLEETVFHESVHATLDQPHAASEAWRAAQQADGGFLTGYGAENPDGEDLAETLLIAYAALRHPERLPAALTERLRRQVPHRLAFIENLLTRLDRPAAMRDRAAVCG</sequence>
<dbReference type="GeneID" id="80817003"/>
<comment type="caution">
    <text evidence="2">The sequence shown here is derived from an EMBL/GenBank/DDBJ whole genome shotgun (WGS) entry which is preliminary data.</text>
</comment>
<evidence type="ECO:0000313" key="2">
    <source>
        <dbReference type="EMBL" id="SEI82479.1"/>
    </source>
</evidence>
<dbReference type="RefSeq" id="WP_074835035.1">
    <property type="nucleotide sequence ID" value="NZ_CATLUV010000060.1"/>
</dbReference>
<reference evidence="2 3" key="1">
    <citation type="submission" date="2016-10" db="EMBL/GenBank/DDBJ databases">
        <authorList>
            <person name="Varghese N."/>
            <person name="Submissions S."/>
        </authorList>
    </citation>
    <scope>NUCLEOTIDE SEQUENCE [LARGE SCALE GENOMIC DNA]</scope>
    <source>
        <strain evidence="2 3">FF3</strain>
    </source>
</reference>
<dbReference type="Proteomes" id="UP000182932">
    <property type="component" value="Unassembled WGS sequence"/>
</dbReference>
<evidence type="ECO:0000313" key="3">
    <source>
        <dbReference type="Proteomes" id="UP000182932"/>
    </source>
</evidence>
<gene>
    <name evidence="2" type="ORF">SAMN04487940_102132</name>
</gene>
<feature type="chain" id="PRO_5036800649" evidence="1">
    <location>
        <begin position="21"/>
        <end position="260"/>
    </location>
</feature>
<dbReference type="AlphaFoldDB" id="A0A975ZLZ0"/>
<protein>
    <submittedName>
        <fullName evidence="2">Uncharacterized protein</fullName>
    </submittedName>
</protein>
<keyword evidence="3" id="KW-1185">Reference proteome</keyword>
<accession>A0A975ZLZ0</accession>
<name>A0A975ZLZ0_9RHOB</name>
<evidence type="ECO:0000256" key="1">
    <source>
        <dbReference type="SAM" id="SignalP"/>
    </source>
</evidence>
<organism evidence="2 3">
    <name type="scientific">Marinovum algicola</name>
    <dbReference type="NCBI Taxonomy" id="42444"/>
    <lineage>
        <taxon>Bacteria</taxon>
        <taxon>Pseudomonadati</taxon>
        <taxon>Pseudomonadota</taxon>
        <taxon>Alphaproteobacteria</taxon>
        <taxon>Rhodobacterales</taxon>
        <taxon>Roseobacteraceae</taxon>
        <taxon>Marinovum</taxon>
    </lineage>
</organism>